<dbReference type="AlphaFoldDB" id="A0A0D0BWD2"/>
<dbReference type="HOGENOM" id="CLU_976783_0_0_1"/>
<reference evidence="1 2" key="1">
    <citation type="submission" date="2014-04" db="EMBL/GenBank/DDBJ databases">
        <title>Evolutionary Origins and Diversification of the Mycorrhizal Mutualists.</title>
        <authorList>
            <consortium name="DOE Joint Genome Institute"/>
            <consortium name="Mycorrhizal Genomics Consortium"/>
            <person name="Kohler A."/>
            <person name="Kuo A."/>
            <person name="Nagy L.G."/>
            <person name="Floudas D."/>
            <person name="Copeland A."/>
            <person name="Barry K.W."/>
            <person name="Cichocki N."/>
            <person name="Veneault-Fourrey C."/>
            <person name="LaButti K."/>
            <person name="Lindquist E.A."/>
            <person name="Lipzen A."/>
            <person name="Lundell T."/>
            <person name="Morin E."/>
            <person name="Murat C."/>
            <person name="Riley R."/>
            <person name="Ohm R."/>
            <person name="Sun H."/>
            <person name="Tunlid A."/>
            <person name="Henrissat B."/>
            <person name="Grigoriev I.V."/>
            <person name="Hibbett D.S."/>
            <person name="Martin F."/>
        </authorList>
    </citation>
    <scope>NUCLEOTIDE SEQUENCE [LARGE SCALE GENOMIC DNA]</scope>
    <source>
        <strain evidence="1 2">FD-317 M1</strain>
    </source>
</reference>
<name>A0A0D0BWD2_9AGAR</name>
<protein>
    <submittedName>
        <fullName evidence="1">Uncharacterized protein</fullName>
    </submittedName>
</protein>
<dbReference type="EMBL" id="KN834821">
    <property type="protein sequence ID" value="KIK53969.1"/>
    <property type="molecule type" value="Genomic_DNA"/>
</dbReference>
<keyword evidence="2" id="KW-1185">Reference proteome</keyword>
<gene>
    <name evidence="1" type="ORF">GYMLUDRAFT_63421</name>
</gene>
<dbReference type="InterPro" id="IPR036188">
    <property type="entry name" value="FAD/NAD-bd_sf"/>
</dbReference>
<evidence type="ECO:0000313" key="1">
    <source>
        <dbReference type="EMBL" id="KIK53969.1"/>
    </source>
</evidence>
<accession>A0A0D0BWD2</accession>
<sequence length="285" mass="32204">MSSYNPLRHSYQNEAAMFTVHATLMNLFQSVVLTLDPALRGSEDQYCTCPLGSSHFLILSGDDLVNYLNEKSIHIVKNLPESFRIWTGMLLAPVVRITLLGSTLLLSEERIPKLAGIKIDTLPSIEIRPARRFVTCLLKGDISRVPCAYRPHHILYSLVLTVWAIQPTLRLLEHARMAEMDIMVYPQEKTTHRQSNLYMNAIVHCITILRIGPDSRKENEGVVNEELVFNHLSADSSIFPWVLGNYSQASSIALAERYADLILTEYKKRIKRLLDTDSLGDGGLL</sequence>
<dbReference type="Gene3D" id="3.50.50.60">
    <property type="entry name" value="FAD/NAD(P)-binding domain"/>
    <property type="match status" value="1"/>
</dbReference>
<proteinExistence type="predicted"/>
<organism evidence="1 2">
    <name type="scientific">Collybiopsis luxurians FD-317 M1</name>
    <dbReference type="NCBI Taxonomy" id="944289"/>
    <lineage>
        <taxon>Eukaryota</taxon>
        <taxon>Fungi</taxon>
        <taxon>Dikarya</taxon>
        <taxon>Basidiomycota</taxon>
        <taxon>Agaricomycotina</taxon>
        <taxon>Agaricomycetes</taxon>
        <taxon>Agaricomycetidae</taxon>
        <taxon>Agaricales</taxon>
        <taxon>Marasmiineae</taxon>
        <taxon>Omphalotaceae</taxon>
        <taxon>Collybiopsis</taxon>
        <taxon>Collybiopsis luxurians</taxon>
    </lineage>
</organism>
<dbReference type="Proteomes" id="UP000053593">
    <property type="component" value="Unassembled WGS sequence"/>
</dbReference>
<evidence type="ECO:0000313" key="2">
    <source>
        <dbReference type="Proteomes" id="UP000053593"/>
    </source>
</evidence>